<reference evidence="6" key="3">
    <citation type="submission" date="2025-09" db="UniProtKB">
        <authorList>
            <consortium name="Ensembl"/>
        </authorList>
    </citation>
    <scope>IDENTIFICATION</scope>
</reference>
<dbReference type="Pfam" id="PF09294">
    <property type="entry name" value="Interfer-bind"/>
    <property type="match status" value="1"/>
</dbReference>
<keyword evidence="2" id="KW-0812">Transmembrane</keyword>
<reference evidence="6" key="2">
    <citation type="submission" date="2025-08" db="UniProtKB">
        <authorList>
            <consortium name="Ensembl"/>
        </authorList>
    </citation>
    <scope>IDENTIFICATION</scope>
</reference>
<dbReference type="OrthoDB" id="8805892at2759"/>
<evidence type="ECO:0000256" key="3">
    <source>
        <dbReference type="SAM" id="SignalP"/>
    </source>
</evidence>
<evidence type="ECO:0000259" key="4">
    <source>
        <dbReference type="Pfam" id="PF01108"/>
    </source>
</evidence>
<dbReference type="InterPro" id="IPR050650">
    <property type="entry name" value="Type-II_Cytokine-TF_Rcpt"/>
</dbReference>
<name>A0A665U2Z9_ECHNA</name>
<keyword evidence="2" id="KW-1133">Transmembrane helix</keyword>
<dbReference type="InterPro" id="IPR013783">
    <property type="entry name" value="Ig-like_fold"/>
</dbReference>
<dbReference type="OMA" id="IWEGNVT"/>
<feature type="compositionally biased region" description="Polar residues" evidence="1">
    <location>
        <begin position="339"/>
        <end position="348"/>
    </location>
</feature>
<organism evidence="6 7">
    <name type="scientific">Echeneis naucrates</name>
    <name type="common">Live sharksucker</name>
    <dbReference type="NCBI Taxonomy" id="173247"/>
    <lineage>
        <taxon>Eukaryota</taxon>
        <taxon>Metazoa</taxon>
        <taxon>Chordata</taxon>
        <taxon>Craniata</taxon>
        <taxon>Vertebrata</taxon>
        <taxon>Euteleostomi</taxon>
        <taxon>Actinopterygii</taxon>
        <taxon>Neopterygii</taxon>
        <taxon>Teleostei</taxon>
        <taxon>Neoteleostei</taxon>
        <taxon>Acanthomorphata</taxon>
        <taxon>Carangaria</taxon>
        <taxon>Carangiformes</taxon>
        <taxon>Echeneidae</taxon>
        <taxon>Echeneis</taxon>
    </lineage>
</organism>
<gene>
    <name evidence="6" type="primary">il10ra</name>
</gene>
<evidence type="ECO:0000313" key="6">
    <source>
        <dbReference type="Ensembl" id="ENSENLP00000013740.1"/>
    </source>
</evidence>
<dbReference type="InterPro" id="IPR036116">
    <property type="entry name" value="FN3_sf"/>
</dbReference>
<feature type="compositionally biased region" description="Polar residues" evidence="1">
    <location>
        <begin position="355"/>
        <end position="365"/>
    </location>
</feature>
<evidence type="ECO:0000256" key="1">
    <source>
        <dbReference type="SAM" id="MobiDB-lite"/>
    </source>
</evidence>
<evidence type="ECO:0000259" key="5">
    <source>
        <dbReference type="Pfam" id="PF09294"/>
    </source>
</evidence>
<keyword evidence="7" id="KW-1185">Reference proteome</keyword>
<feature type="domain" description="Fibronectin type-III" evidence="4">
    <location>
        <begin position="19"/>
        <end position="117"/>
    </location>
</feature>
<dbReference type="InterPro" id="IPR015373">
    <property type="entry name" value="Interferon/interleukin_rcp_dom"/>
</dbReference>
<accession>A0A665U2Z9</accession>
<dbReference type="GO" id="GO:0005886">
    <property type="term" value="C:plasma membrane"/>
    <property type="evidence" value="ECO:0007669"/>
    <property type="project" value="TreeGrafter"/>
</dbReference>
<proteinExistence type="predicted"/>
<dbReference type="PANTHER" id="PTHR20859:SF94">
    <property type="entry name" value="CYTOKINE RECEPTOR FAMILY MEMBER B7"/>
    <property type="match status" value="1"/>
</dbReference>
<dbReference type="Gene3D" id="2.60.40.10">
    <property type="entry name" value="Immunoglobulins"/>
    <property type="match status" value="1"/>
</dbReference>
<dbReference type="InParanoid" id="A0A665U2Z9"/>
<feature type="compositionally biased region" description="Low complexity" evidence="1">
    <location>
        <begin position="328"/>
        <end position="338"/>
    </location>
</feature>
<dbReference type="SUPFAM" id="SSF49265">
    <property type="entry name" value="Fibronectin type III"/>
    <property type="match status" value="2"/>
</dbReference>
<protein>
    <submittedName>
        <fullName evidence="6">Interferon alpha/beta receptor 2-like</fullName>
    </submittedName>
</protein>
<dbReference type="Ensembl" id="ENSENLT00000014292.1">
    <property type="protein sequence ID" value="ENSENLP00000013740.1"/>
    <property type="gene ID" value="ENSENLG00000006481.1"/>
</dbReference>
<dbReference type="InterPro" id="IPR003961">
    <property type="entry name" value="FN3_dom"/>
</dbReference>
<feature type="transmembrane region" description="Helical" evidence="2">
    <location>
        <begin position="231"/>
        <end position="259"/>
    </location>
</feature>
<dbReference type="AlphaFoldDB" id="A0A665U2Z9"/>
<reference evidence="6" key="1">
    <citation type="submission" date="2021-04" db="EMBL/GenBank/DDBJ databases">
        <authorList>
            <consortium name="Wellcome Sanger Institute Data Sharing"/>
        </authorList>
    </citation>
    <scope>NUCLEOTIDE SEQUENCE [LARGE SCALE GENOMIC DNA]</scope>
</reference>
<feature type="domain" description="Interferon/interleukin receptor" evidence="5">
    <location>
        <begin position="128"/>
        <end position="226"/>
    </location>
</feature>
<feature type="compositionally biased region" description="Basic and acidic residues" evidence="1">
    <location>
        <begin position="312"/>
        <end position="327"/>
    </location>
</feature>
<sequence length="565" mass="62638">MKFRQIAEMDMSSKTPTLLFLVICISSVSGLALPQPDDVVVNILDGEVIVHWKPPKDASSNSMYNVKMGKLNGNWTKVENCTGITHTYCDLSGFIHNYNSIYKVGVQLVMGDDASAWKNMKVRPYNSELQPPSFSLLATSSTLSIYIHQKPILRKLFPFGLSYTIYLVERGQQNKTIIAYLRDDLEDNSRTFSSLHWGREYCVSMRVRGNGATTISGFSPTQCLKLPEQEWYIIAVLSLSTLSVLAIIVISAVILLCYLKRPAKTPAALKSPASDWLPLPIGEGPMEVVTDKGWYLFSYRSEVEKCVKDQEAHVTVKDSADKDRRTSMDSGVSMQSSSAIKNGDSQLTRQDDSGCGSSTSSQTVYPLSDEKTDTNTARKREDSGVGLGCRHDSFSISMDEQGSSLLKGSSPGGNYRTQRPWAEQNQSVTICDDEEGFKQTNSDIVLAEVVTSYRAGLQSCICSKMGKCIWCHNQGEVAKQYRTVCIENRPLSNKCDFVDSCKSGLTFSGYSKKSQMNTDVMDDFKNNFSQPWGTFPLLTTVVEGGHDFNMNNVSVSLCDVQLTND</sequence>
<feature type="region of interest" description="Disordered" evidence="1">
    <location>
        <begin position="312"/>
        <end position="386"/>
    </location>
</feature>
<keyword evidence="3" id="KW-0732">Signal</keyword>
<evidence type="ECO:0000313" key="7">
    <source>
        <dbReference type="Proteomes" id="UP000472264"/>
    </source>
</evidence>
<evidence type="ECO:0000256" key="2">
    <source>
        <dbReference type="SAM" id="Phobius"/>
    </source>
</evidence>
<dbReference type="Proteomes" id="UP000472264">
    <property type="component" value="Chromosome 13"/>
</dbReference>
<feature type="chain" id="PRO_5025529023" evidence="3">
    <location>
        <begin position="31"/>
        <end position="565"/>
    </location>
</feature>
<dbReference type="PANTHER" id="PTHR20859">
    <property type="entry name" value="INTERFERON/INTERLEUKIN RECEPTOR"/>
    <property type="match status" value="1"/>
</dbReference>
<dbReference type="Pfam" id="PF01108">
    <property type="entry name" value="Tissue_fac"/>
    <property type="match status" value="1"/>
</dbReference>
<keyword evidence="2" id="KW-0472">Membrane</keyword>
<dbReference type="GO" id="GO:0004896">
    <property type="term" value="F:cytokine receptor activity"/>
    <property type="evidence" value="ECO:0007669"/>
    <property type="project" value="TreeGrafter"/>
</dbReference>
<feature type="signal peptide" evidence="3">
    <location>
        <begin position="1"/>
        <end position="30"/>
    </location>
</feature>
<feature type="compositionally biased region" description="Basic and acidic residues" evidence="1">
    <location>
        <begin position="368"/>
        <end position="386"/>
    </location>
</feature>